<evidence type="ECO:0000256" key="6">
    <source>
        <dbReference type="ARBA" id="ARBA00023274"/>
    </source>
</evidence>
<name>A0A507QYR2_MONPU</name>
<keyword evidence="6 7" id="KW-0687">Ribonucleoprotein</keyword>
<dbReference type="STRING" id="5098.A0A507QYR2"/>
<feature type="compositionally biased region" description="Polar residues" evidence="8">
    <location>
        <begin position="40"/>
        <end position="50"/>
    </location>
</feature>
<dbReference type="Gene3D" id="3.30.720.10">
    <property type="entry name" value="Signal recognition particle alu RNA binding heterodimer, srp9/1"/>
    <property type="match status" value="1"/>
</dbReference>
<dbReference type="GO" id="GO:0008312">
    <property type="term" value="F:7S RNA binding"/>
    <property type="evidence" value="ECO:0007669"/>
    <property type="project" value="UniProtKB-UniRule"/>
</dbReference>
<evidence type="ECO:0000256" key="2">
    <source>
        <dbReference type="ARBA" id="ARBA00010349"/>
    </source>
</evidence>
<dbReference type="InterPro" id="IPR003210">
    <property type="entry name" value="Signal_recog_particle_SRP14"/>
</dbReference>
<evidence type="ECO:0000256" key="3">
    <source>
        <dbReference type="ARBA" id="ARBA00022490"/>
    </source>
</evidence>
<dbReference type="Proteomes" id="UP000319663">
    <property type="component" value="Unassembled WGS sequence"/>
</dbReference>
<evidence type="ECO:0000313" key="9">
    <source>
        <dbReference type="EMBL" id="TQB73259.1"/>
    </source>
</evidence>
<dbReference type="GO" id="GO:0005786">
    <property type="term" value="C:signal recognition particle, endoplasmic reticulum targeting"/>
    <property type="evidence" value="ECO:0007669"/>
    <property type="project" value="UniProtKB-UniRule"/>
</dbReference>
<evidence type="ECO:0000313" key="10">
    <source>
        <dbReference type="Proteomes" id="UP000319663"/>
    </source>
</evidence>
<evidence type="ECO:0000256" key="8">
    <source>
        <dbReference type="SAM" id="MobiDB-lite"/>
    </source>
</evidence>
<keyword evidence="3 7" id="KW-0963">Cytoplasm</keyword>
<keyword evidence="4 7" id="KW-0694">RNA-binding</keyword>
<comment type="similarity">
    <text evidence="2 7">Belongs to the SRP14 family.</text>
</comment>
<evidence type="ECO:0000256" key="7">
    <source>
        <dbReference type="RuleBase" id="RU368100"/>
    </source>
</evidence>
<evidence type="ECO:0000256" key="4">
    <source>
        <dbReference type="ARBA" id="ARBA00022884"/>
    </source>
</evidence>
<protein>
    <recommendedName>
        <fullName evidence="7">Signal recognition particle subunit SRP14</fullName>
    </recommendedName>
    <alternativeName>
        <fullName evidence="7">Signal recognition particle 14 kDa protein</fullName>
    </alternativeName>
</protein>
<feature type="compositionally biased region" description="Polar residues" evidence="8">
    <location>
        <begin position="60"/>
        <end position="71"/>
    </location>
</feature>
<feature type="compositionally biased region" description="Basic residues" evidence="8">
    <location>
        <begin position="119"/>
        <end position="130"/>
    </location>
</feature>
<organism evidence="9 10">
    <name type="scientific">Monascus purpureus</name>
    <name type="common">Red mold</name>
    <name type="synonym">Monascus anka</name>
    <dbReference type="NCBI Taxonomy" id="5098"/>
    <lineage>
        <taxon>Eukaryota</taxon>
        <taxon>Fungi</taxon>
        <taxon>Dikarya</taxon>
        <taxon>Ascomycota</taxon>
        <taxon>Pezizomycotina</taxon>
        <taxon>Eurotiomycetes</taxon>
        <taxon>Eurotiomycetidae</taxon>
        <taxon>Eurotiales</taxon>
        <taxon>Aspergillaceae</taxon>
        <taxon>Monascus</taxon>
    </lineage>
</organism>
<accession>A0A507QYR2</accession>
<keyword evidence="10" id="KW-1185">Reference proteome</keyword>
<dbReference type="AlphaFoldDB" id="A0A507QYR2"/>
<dbReference type="Pfam" id="PF02290">
    <property type="entry name" value="SRP14"/>
    <property type="match status" value="1"/>
</dbReference>
<dbReference type="InterPro" id="IPR009018">
    <property type="entry name" value="Signal_recog_particle_SRP9/14"/>
</dbReference>
<gene>
    <name evidence="9" type="ORF">MPDQ_006004</name>
</gene>
<dbReference type="EMBL" id="VIFY01000048">
    <property type="protein sequence ID" value="TQB73259.1"/>
    <property type="molecule type" value="Genomic_DNA"/>
</dbReference>
<sequence>MASHLSHEEFFTSLTDLLSKTSQKSHGSVYLTQKPLLPPTQDQDGSSISLPSMLIRATDGKTSAPSPTTKTNTDKSQSKSASQKTRTPKVKISTVVALEELEAFYTRYAEICKAGMSGLKKKQRKKRSKAKGGAGKVTKS</sequence>
<dbReference type="GO" id="GO:0006614">
    <property type="term" value="P:SRP-dependent cotranslational protein targeting to membrane"/>
    <property type="evidence" value="ECO:0007669"/>
    <property type="project" value="UniProtKB-UniRule"/>
</dbReference>
<reference evidence="9 10" key="1">
    <citation type="submission" date="2019-06" db="EMBL/GenBank/DDBJ databases">
        <title>Wine fermentation using esterase from Monascus purpureus.</title>
        <authorList>
            <person name="Geng C."/>
            <person name="Zhang Y."/>
        </authorList>
    </citation>
    <scope>NUCLEOTIDE SEQUENCE [LARGE SCALE GENOMIC DNA]</scope>
    <source>
        <strain evidence="9">HQ1</strain>
    </source>
</reference>
<comment type="caution">
    <text evidence="9">The sequence shown here is derived from an EMBL/GenBank/DDBJ whole genome shotgun (WGS) entry which is preliminary data.</text>
</comment>
<feature type="region of interest" description="Disordered" evidence="8">
    <location>
        <begin position="28"/>
        <end position="90"/>
    </location>
</feature>
<comment type="subcellular location">
    <subcellularLocation>
        <location evidence="1 7">Cytoplasm</location>
    </subcellularLocation>
</comment>
<dbReference type="GO" id="GO:0030942">
    <property type="term" value="F:endoplasmic reticulum signal peptide binding"/>
    <property type="evidence" value="ECO:0007669"/>
    <property type="project" value="UniProtKB-UniRule"/>
</dbReference>
<comment type="subunit">
    <text evidence="7">Component of a fungal signal recognition particle (SRP) complex that consists of a 7SL RNA molecule (scR1) and at least six protein subunits: SRP72, SRP68, SRP54, SEC65, SRP21 and SRP14.</text>
</comment>
<dbReference type="SUPFAM" id="SSF54762">
    <property type="entry name" value="Signal recognition particle alu RNA binding heterodimer, SRP9/14"/>
    <property type="match status" value="1"/>
</dbReference>
<feature type="region of interest" description="Disordered" evidence="8">
    <location>
        <begin position="116"/>
        <end position="140"/>
    </location>
</feature>
<proteinExistence type="inferred from homology"/>
<dbReference type="PANTHER" id="PTHR12013">
    <property type="entry name" value="SIGNAL RECOGNITION PARTICLE 14 KD PROTEIN"/>
    <property type="match status" value="1"/>
</dbReference>
<evidence type="ECO:0000256" key="1">
    <source>
        <dbReference type="ARBA" id="ARBA00004496"/>
    </source>
</evidence>
<comment type="function">
    <text evidence="7">Component of the signal recognition particle (SRP) complex, a ribonucleoprotein complex that mediates the cotranslational targeting of secretory and membrane proteins to the endoplasmic reticulum (ER).</text>
</comment>
<keyword evidence="5 7" id="KW-0733">Signal recognition particle</keyword>
<evidence type="ECO:0000256" key="5">
    <source>
        <dbReference type="ARBA" id="ARBA00023135"/>
    </source>
</evidence>